<protein>
    <submittedName>
        <fullName evidence="1">Uncharacterized protein</fullName>
    </submittedName>
</protein>
<dbReference type="AlphaFoldDB" id="A0A0G4MWE2"/>
<name>A0A0G4MWE2_VERLO</name>
<dbReference type="Proteomes" id="UP000045706">
    <property type="component" value="Unassembled WGS sequence"/>
</dbReference>
<organism evidence="1 2">
    <name type="scientific">Verticillium longisporum</name>
    <name type="common">Verticillium dahliae var. longisporum</name>
    <dbReference type="NCBI Taxonomy" id="100787"/>
    <lineage>
        <taxon>Eukaryota</taxon>
        <taxon>Fungi</taxon>
        <taxon>Dikarya</taxon>
        <taxon>Ascomycota</taxon>
        <taxon>Pezizomycotina</taxon>
        <taxon>Sordariomycetes</taxon>
        <taxon>Hypocreomycetidae</taxon>
        <taxon>Glomerellales</taxon>
        <taxon>Plectosphaerellaceae</taxon>
        <taxon>Verticillium</taxon>
    </lineage>
</organism>
<reference evidence="2" key="1">
    <citation type="submission" date="2015-05" db="EMBL/GenBank/DDBJ databases">
        <authorList>
            <person name="Fogelqvist Johan"/>
        </authorList>
    </citation>
    <scope>NUCLEOTIDE SEQUENCE [LARGE SCALE GENOMIC DNA]</scope>
</reference>
<proteinExistence type="predicted"/>
<sequence>MVEIHFFNGFTSKNYLDWWERLEARGLRPTWTEPNLLAVTLNLAGDKDPILAEYTLINAHDKRNIIFGNVD</sequence>
<dbReference type="EMBL" id="CVQI01031552">
    <property type="protein sequence ID" value="CRK38537.1"/>
    <property type="molecule type" value="Genomic_DNA"/>
</dbReference>
<gene>
    <name evidence="1" type="ORF">BN1723_015342</name>
</gene>
<accession>A0A0G4MWE2</accession>
<evidence type="ECO:0000313" key="2">
    <source>
        <dbReference type="Proteomes" id="UP000045706"/>
    </source>
</evidence>
<evidence type="ECO:0000313" key="1">
    <source>
        <dbReference type="EMBL" id="CRK38537.1"/>
    </source>
</evidence>